<evidence type="ECO:0000259" key="2">
    <source>
        <dbReference type="Pfam" id="PF14699"/>
    </source>
</evidence>
<dbReference type="InterPro" id="IPR008928">
    <property type="entry name" value="6-hairpin_glycosidase_sf"/>
</dbReference>
<dbReference type="Pfam" id="PF14702">
    <property type="entry name" value="hGDE_central"/>
    <property type="match status" value="1"/>
</dbReference>
<evidence type="ECO:0000259" key="4">
    <source>
        <dbReference type="Pfam" id="PF14702"/>
    </source>
</evidence>
<reference evidence="6" key="1">
    <citation type="journal article" date="2018" name="Nat. Microbiol.">
        <title>Leveraging single-cell genomics to expand the fungal tree of life.</title>
        <authorList>
            <person name="Ahrendt S.R."/>
            <person name="Quandt C.A."/>
            <person name="Ciobanu D."/>
            <person name="Clum A."/>
            <person name="Salamov A."/>
            <person name="Andreopoulos B."/>
            <person name="Cheng J.F."/>
            <person name="Woyke T."/>
            <person name="Pelin A."/>
            <person name="Henrissat B."/>
            <person name="Reynolds N.K."/>
            <person name="Benny G.L."/>
            <person name="Smith M.E."/>
            <person name="James T.Y."/>
            <person name="Grigoriev I.V."/>
        </authorList>
    </citation>
    <scope>NUCLEOTIDE SEQUENCE [LARGE SCALE GENOMIC DNA]</scope>
</reference>
<evidence type="ECO:0000313" key="5">
    <source>
        <dbReference type="EMBL" id="RKP13656.1"/>
    </source>
</evidence>
<dbReference type="InterPro" id="IPR032788">
    <property type="entry name" value="AGL_central"/>
</dbReference>
<feature type="domain" description="Eukaryotic glycogen debranching enzyme N-terminal" evidence="2">
    <location>
        <begin position="49"/>
        <end position="132"/>
    </location>
</feature>
<dbReference type="PANTHER" id="PTHR10569:SF2">
    <property type="entry name" value="GLYCOGEN DEBRANCHING ENZYME"/>
    <property type="match status" value="1"/>
</dbReference>
<dbReference type="InterPro" id="IPR032790">
    <property type="entry name" value="GDE_C"/>
</dbReference>
<evidence type="ECO:0000313" key="6">
    <source>
        <dbReference type="Proteomes" id="UP000267251"/>
    </source>
</evidence>
<dbReference type="SUPFAM" id="SSF51445">
    <property type="entry name" value="(Trans)glycosidases"/>
    <property type="match status" value="1"/>
</dbReference>
<protein>
    <submittedName>
        <fullName evidence="5">Glucanotransferase domain of glycogen debranching enzyme-domain-containing protein</fullName>
    </submittedName>
</protein>
<dbReference type="InterPro" id="IPR029436">
    <property type="entry name" value="AGL_euk_N"/>
</dbReference>
<feature type="domain" description="Glycogen debranching enzyme glucanotransferase" evidence="3">
    <location>
        <begin position="141"/>
        <end position="603"/>
    </location>
</feature>
<feature type="non-terminal residue" evidence="5">
    <location>
        <position position="1464"/>
    </location>
</feature>
<feature type="domain" description="Glycogen debranching enzyme C-terminal" evidence="1">
    <location>
        <begin position="1103"/>
        <end position="1464"/>
    </location>
</feature>
<dbReference type="GO" id="GO:0004134">
    <property type="term" value="F:4-alpha-glucanotransferase activity"/>
    <property type="evidence" value="ECO:0007669"/>
    <property type="project" value="InterPro"/>
</dbReference>
<dbReference type="Proteomes" id="UP000267251">
    <property type="component" value="Unassembled WGS sequence"/>
</dbReference>
<dbReference type="InterPro" id="IPR032792">
    <property type="entry name" value="AGL_glucanoTrfase"/>
</dbReference>
<dbReference type="Pfam" id="PF14701">
    <property type="entry name" value="hDGE_amylase"/>
    <property type="match status" value="1"/>
</dbReference>
<dbReference type="SUPFAM" id="SSF48208">
    <property type="entry name" value="Six-hairpin glycosidases"/>
    <property type="match status" value="1"/>
</dbReference>
<dbReference type="InterPro" id="IPR017853">
    <property type="entry name" value="GH"/>
</dbReference>
<name>A0A4P9Y3X5_9FUNG</name>
<dbReference type="InterPro" id="IPR012341">
    <property type="entry name" value="6hp_glycosidase-like_sf"/>
</dbReference>
<dbReference type="FunFam" id="3.20.20.80:FF:000242">
    <property type="entry name" value="Glycogen debranching enzyme Gdb1, putative"/>
    <property type="match status" value="1"/>
</dbReference>
<evidence type="ECO:0000259" key="3">
    <source>
        <dbReference type="Pfam" id="PF14701"/>
    </source>
</evidence>
<accession>A0A4P9Y3X5</accession>
<dbReference type="Gene3D" id="3.20.20.80">
    <property type="entry name" value="Glycosidases"/>
    <property type="match status" value="2"/>
</dbReference>
<dbReference type="CDD" id="cd11327">
    <property type="entry name" value="AmyAc_Glg_debranch_2"/>
    <property type="match status" value="1"/>
</dbReference>
<sequence length="1464" mass="162099">MACPTYHTEGRLVYTLELGDDGTPSQDYQYLRLPPPSEPYTLQLTLMSGKVAAESTSVLHTNYPLKGERFDRHTFQPIRPLVDAHGNTRFELSIETSGVYAFYVAYLNHQDDEDQDVKGEMGRFVVEPDLKVSRQGVDTLFPLDALSIQSTNPRWMGPLSNWSKHFSTAEALGYNALHFIPVQRRGESDSPYSIADQLSLDPALFSPSSPSAPPSKLTLSLGGFLGGKSTGAASEGQGNDENRGWKLLEESIRSAESEYGILSITDVVWNHTANNTAWLQDHPEAGYSLEVAPYLRPAYELDSLLISFNPSLHFGLSTNPKTVEEVNAILTHLKDKAIPSLKLWQYYVVDVEEAVQDIAGYSQDGNAYTNVPDLVDIQGKNDILPLKDQAQALKNYALSHKVGQRYGKKLAVEKVALFLGNLLGSGKESLWEETYRKLLDQLNLPWYQECDEDMGTAIQNITSRIRYERLDEGSPRKEPISPTSAPLLEPYFTRLDCKVTGKSDQVALANNGWIWAADPLVDFAGPSSKAYLRREVIVWGDCVKLRYGKGPKDNPWLWNHMTEYTERMAKLFHGFRIDNCHSTPLPVAEHLLDAARRVRPDLYILAELFTGSEMMDAVYVGRLGIHSMVREAVQPGDSFELSRLIHRHGGYPIGSLCEVGETYEMTGDADAEGSGRLVRRIRPGRPHALFYDGTHDNETPSQKRTTQDALPTAALVAFSVCAAGSTRGYDECYPRLLHVQGSAGKYRVHEGGAECLDRGIGRARVELNRLHVEMAKQGYREVHVHHEGEYIVVHRQEPETRRGYLLIARTAFPGCRGDGRLTTTRLEGTMARQLMSATLRVDGNPQDTPTVGKDGFYAGVEGARLEKGGEFRVAQIKGGEDGKLLVTEIDVPEESKFPPGSIGIFETEMVRVEERSIAHGLEEAVSRLNLDELNVLLYRCDAEERDVTGNNGAYVVDGVGQLPYCGFEGWMSVLRGVIERDDLGHPLCDHFRKGHWAVKYMAQRLRRYEEAEWDQGGGLREVREWMEKVVEKVASLPSFLAPKWVALAVVEGYRAGRPSSSSSSTNSSWIVTGGLAEGDPFVEGLALTSAQLCGSVASTGIHETGGGPSLAAGLPHFATNHMRCWGRDVFISLRGLLLLTGRWEEARDHITCFARSSRHGLIPNLLDACRNPRFNARDAAWWYAHSVLSYAQLAPEGTAILKAKVLRKYERIPEKEGEDRYVEVKGPGKEGTVGELLHEICEEHARGICFREWRAGPQLDSQMKDAGFLVQVSLDPETGIVSGGSQWNCGTWMDKMGSSDKAGNRGVPSTPRDGADVEIVGLVGAVVKWLASLSEKDFPHSGVQLAGGDGASILTYAEWTSRLEGAFDSKFFIPTDTSQDAAYGVKTELVNRRGIYRDTVGSCTPFADYQFRPNLYAAMAVSPHLFPRDHALEALRAGAKYLLGPLGMKTLDPGDWAYHGDYDN</sequence>
<dbReference type="PANTHER" id="PTHR10569">
    <property type="entry name" value="GLYCOGEN DEBRANCHING ENZYME"/>
    <property type="match status" value="1"/>
</dbReference>
<dbReference type="EMBL" id="KZ987970">
    <property type="protein sequence ID" value="RKP13656.1"/>
    <property type="molecule type" value="Genomic_DNA"/>
</dbReference>
<dbReference type="Gene3D" id="1.50.10.10">
    <property type="match status" value="1"/>
</dbReference>
<dbReference type="GO" id="GO:0004135">
    <property type="term" value="F:amylo-alpha-1,6-glucosidase activity"/>
    <property type="evidence" value="ECO:0007669"/>
    <property type="project" value="InterPro"/>
</dbReference>
<dbReference type="GO" id="GO:0005980">
    <property type="term" value="P:glycogen catabolic process"/>
    <property type="evidence" value="ECO:0007669"/>
    <property type="project" value="InterPro"/>
</dbReference>
<dbReference type="OrthoDB" id="10248904at2759"/>
<dbReference type="Pfam" id="PF14699">
    <property type="entry name" value="hGDE_N"/>
    <property type="match status" value="1"/>
</dbReference>
<organism evidence="5 6">
    <name type="scientific">Piptocephalis cylindrospora</name>
    <dbReference type="NCBI Taxonomy" id="1907219"/>
    <lineage>
        <taxon>Eukaryota</taxon>
        <taxon>Fungi</taxon>
        <taxon>Fungi incertae sedis</taxon>
        <taxon>Zoopagomycota</taxon>
        <taxon>Zoopagomycotina</taxon>
        <taxon>Zoopagomycetes</taxon>
        <taxon>Zoopagales</taxon>
        <taxon>Piptocephalidaceae</taxon>
        <taxon>Piptocephalis</taxon>
    </lineage>
</organism>
<dbReference type="Pfam" id="PF06202">
    <property type="entry name" value="GDE_C"/>
    <property type="match status" value="1"/>
</dbReference>
<keyword evidence="5" id="KW-0808">Transferase</keyword>
<gene>
    <name evidence="5" type="ORF">BJ684DRAFT_9755</name>
</gene>
<keyword evidence="6" id="KW-1185">Reference proteome</keyword>
<evidence type="ECO:0000259" key="1">
    <source>
        <dbReference type="Pfam" id="PF06202"/>
    </source>
</evidence>
<dbReference type="InterPro" id="IPR010401">
    <property type="entry name" value="AGL/Gdb1"/>
</dbReference>
<proteinExistence type="predicted"/>
<feature type="domain" description="Glycogen debranching enzyme central" evidence="4">
    <location>
        <begin position="759"/>
        <end position="1005"/>
    </location>
</feature>